<dbReference type="SUPFAM" id="SSF53383">
    <property type="entry name" value="PLP-dependent transferases"/>
    <property type="match status" value="1"/>
</dbReference>
<keyword evidence="6" id="KW-1185">Reference proteome</keyword>
<sequence>MVYKYVHGGDIYSVQANRPGDYLDFSVNVNPLGLPEAVKAAVAAATEECRNYPDPFCRELRAALAGWEKINWDDIFCGNGASEIIFRLALAIKPRKALLLAPTFADYARALQTVGCGIEYYDLRAETEFRVREDYSAYLTREIDMAVICNPNNPTGQLCSKAFLKRVLAECREKNIFVLVDECFMDFTDHPEKYSVREYLKDCPNLIILKAFTKLYAMAGIRLGYALTVNRDVLDRLKLCGPDWAVSSLAQAAGICALRQEDYVQQSKLLVQTEREFLIRELTALGLKVFGSRANYIFFLTEGVPDLSQKLLAKGIIIRSCADYLKLNPCFYRVAVKTREENRTLINRIKDVIQHESRAGCD</sequence>
<dbReference type="Gene3D" id="3.90.1150.10">
    <property type="entry name" value="Aspartate Aminotransferase, domain 1"/>
    <property type="match status" value="1"/>
</dbReference>
<reference evidence="5 6" key="1">
    <citation type="journal article" date="2011" name="Stand. Genomic Sci.">
        <title>Complete genome sequence of Syntrophobotulus glycolicus type strain (FlGlyR).</title>
        <authorList>
            <person name="Han C."/>
            <person name="Mwirichia R."/>
            <person name="Chertkov O."/>
            <person name="Held B."/>
            <person name="Lapidus A."/>
            <person name="Nolan M."/>
            <person name="Lucas S."/>
            <person name="Hammon N."/>
            <person name="Deshpande S."/>
            <person name="Cheng J.F."/>
            <person name="Tapia R."/>
            <person name="Goodwin L."/>
            <person name="Pitluck S."/>
            <person name="Huntemann M."/>
            <person name="Liolios K."/>
            <person name="Ivanova N."/>
            <person name="Pagani I."/>
            <person name="Mavromatis K."/>
            <person name="Ovchinikova G."/>
            <person name="Pati A."/>
            <person name="Chen A."/>
            <person name="Palaniappan K."/>
            <person name="Land M."/>
            <person name="Hauser L."/>
            <person name="Brambilla E.M."/>
            <person name="Rohde M."/>
            <person name="Spring S."/>
            <person name="Sikorski J."/>
            <person name="Goker M."/>
            <person name="Woyke T."/>
            <person name="Bristow J."/>
            <person name="Eisen J.A."/>
            <person name="Markowitz V."/>
            <person name="Hugenholtz P."/>
            <person name="Kyrpides N.C."/>
            <person name="Klenk H.P."/>
            <person name="Detter J.C."/>
        </authorList>
    </citation>
    <scope>NUCLEOTIDE SEQUENCE [LARGE SCALE GENOMIC DNA]</scope>
    <source>
        <strain evidence="6">DSM 8271 / FlGlyR</strain>
    </source>
</reference>
<dbReference type="EMBL" id="CP002547">
    <property type="protein sequence ID" value="ADY57151.1"/>
    <property type="molecule type" value="Genomic_DNA"/>
</dbReference>
<dbReference type="InterPro" id="IPR015421">
    <property type="entry name" value="PyrdxlP-dep_Trfase_major"/>
</dbReference>
<dbReference type="eggNOG" id="COG0079">
    <property type="taxonomic scope" value="Bacteria"/>
</dbReference>
<dbReference type="STRING" id="645991.Sgly_2882"/>
<dbReference type="GO" id="GO:0030170">
    <property type="term" value="F:pyridoxal phosphate binding"/>
    <property type="evidence" value="ECO:0007669"/>
    <property type="project" value="InterPro"/>
</dbReference>
<organism evidence="5 6">
    <name type="scientific">Syntrophobotulus glycolicus (strain DSM 8271 / FlGlyR)</name>
    <dbReference type="NCBI Taxonomy" id="645991"/>
    <lineage>
        <taxon>Bacteria</taxon>
        <taxon>Bacillati</taxon>
        <taxon>Bacillota</taxon>
        <taxon>Clostridia</taxon>
        <taxon>Eubacteriales</taxon>
        <taxon>Desulfitobacteriaceae</taxon>
        <taxon>Syntrophobotulus</taxon>
    </lineage>
</organism>
<dbReference type="InterPro" id="IPR004839">
    <property type="entry name" value="Aminotransferase_I/II_large"/>
</dbReference>
<evidence type="ECO:0000256" key="3">
    <source>
        <dbReference type="ARBA" id="ARBA00022898"/>
    </source>
</evidence>
<gene>
    <name evidence="5" type="ordered locus">Sgly_2882</name>
</gene>
<dbReference type="InterPro" id="IPR050106">
    <property type="entry name" value="HistidinolP_aminotransfase"/>
</dbReference>
<dbReference type="HOGENOM" id="CLU_017584_3_2_9"/>
<dbReference type="InterPro" id="IPR015422">
    <property type="entry name" value="PyrdxlP-dep_Trfase_small"/>
</dbReference>
<dbReference type="Gene3D" id="3.40.640.10">
    <property type="entry name" value="Type I PLP-dependent aspartate aminotransferase-like (Major domain)"/>
    <property type="match status" value="1"/>
</dbReference>
<feature type="domain" description="Aminotransferase class I/classII large" evidence="4">
    <location>
        <begin position="21"/>
        <end position="349"/>
    </location>
</feature>
<evidence type="ECO:0000256" key="1">
    <source>
        <dbReference type="ARBA" id="ARBA00022576"/>
    </source>
</evidence>
<dbReference type="AlphaFoldDB" id="F0SZ33"/>
<dbReference type="Pfam" id="PF00155">
    <property type="entry name" value="Aminotran_1_2"/>
    <property type="match status" value="1"/>
</dbReference>
<dbReference type="GO" id="GO:0008483">
    <property type="term" value="F:transaminase activity"/>
    <property type="evidence" value="ECO:0007669"/>
    <property type="project" value="UniProtKB-KW"/>
</dbReference>
<dbReference type="Proteomes" id="UP000007488">
    <property type="component" value="Chromosome"/>
</dbReference>
<evidence type="ECO:0000256" key="2">
    <source>
        <dbReference type="ARBA" id="ARBA00022679"/>
    </source>
</evidence>
<accession>F0SZ33</accession>
<protein>
    <submittedName>
        <fullName evidence="5">Aminotransferase class I and II</fullName>
    </submittedName>
</protein>
<evidence type="ECO:0000313" key="5">
    <source>
        <dbReference type="EMBL" id="ADY57151.1"/>
    </source>
</evidence>
<keyword evidence="1 5" id="KW-0032">Aminotransferase</keyword>
<keyword evidence="3" id="KW-0663">Pyridoxal phosphate</keyword>
<dbReference type="KEGG" id="sgy:Sgly_2882"/>
<evidence type="ECO:0000259" key="4">
    <source>
        <dbReference type="Pfam" id="PF00155"/>
    </source>
</evidence>
<evidence type="ECO:0000313" key="6">
    <source>
        <dbReference type="Proteomes" id="UP000007488"/>
    </source>
</evidence>
<name>F0SZ33_SYNGF</name>
<proteinExistence type="predicted"/>
<dbReference type="InterPro" id="IPR015424">
    <property type="entry name" value="PyrdxlP-dep_Trfase"/>
</dbReference>
<keyword evidence="2" id="KW-0808">Transferase</keyword>
<dbReference type="CDD" id="cd00609">
    <property type="entry name" value="AAT_like"/>
    <property type="match status" value="1"/>
</dbReference>
<reference evidence="6" key="2">
    <citation type="submission" date="2011-02" db="EMBL/GenBank/DDBJ databases">
        <title>The complete genome of Syntrophobotulus glycolicus DSM 8271.</title>
        <authorList>
            <person name="Lucas S."/>
            <person name="Copeland A."/>
            <person name="Lapidus A."/>
            <person name="Bruce D."/>
            <person name="Goodwin L."/>
            <person name="Pitluck S."/>
            <person name="Kyrpides N."/>
            <person name="Mavromatis K."/>
            <person name="Pagani I."/>
            <person name="Ivanova N."/>
            <person name="Mikhailova N."/>
            <person name="Chertkov O."/>
            <person name="Held B."/>
            <person name="Detter J.C."/>
            <person name="Tapia R."/>
            <person name="Han C."/>
            <person name="Land M."/>
            <person name="Hauser L."/>
            <person name="Markowitz V."/>
            <person name="Cheng J.-F."/>
            <person name="Hugenholtz P."/>
            <person name="Woyke T."/>
            <person name="Wu D."/>
            <person name="Spring S."/>
            <person name="Schroeder M."/>
            <person name="Brambilla E."/>
            <person name="Klenk H.-P."/>
            <person name="Eisen J.A."/>
        </authorList>
    </citation>
    <scope>NUCLEOTIDE SEQUENCE [LARGE SCALE GENOMIC DNA]</scope>
    <source>
        <strain evidence="6">DSM 8271 / FlGlyR</strain>
    </source>
</reference>
<dbReference type="PANTHER" id="PTHR43643">
    <property type="entry name" value="HISTIDINOL-PHOSPHATE AMINOTRANSFERASE 2"/>
    <property type="match status" value="1"/>
</dbReference>
<dbReference type="PANTHER" id="PTHR43643:SF3">
    <property type="entry name" value="HISTIDINOL-PHOSPHATE AMINOTRANSFERASE"/>
    <property type="match status" value="1"/>
</dbReference>